<dbReference type="InterPro" id="IPR018501">
    <property type="entry name" value="DDT_dom"/>
</dbReference>
<keyword evidence="2" id="KW-0479">Metal-binding</keyword>
<accession>A0A2T7CK34</accession>
<dbReference type="InterPro" id="IPR013083">
    <property type="entry name" value="Znf_RING/FYVE/PHD"/>
</dbReference>
<feature type="compositionally biased region" description="Basic and acidic residues" evidence="7">
    <location>
        <begin position="1"/>
        <end position="14"/>
    </location>
</feature>
<feature type="region of interest" description="Disordered" evidence="7">
    <location>
        <begin position="1162"/>
        <end position="1198"/>
    </location>
</feature>
<dbReference type="SMART" id="SM00249">
    <property type="entry name" value="PHD"/>
    <property type="match status" value="4"/>
</dbReference>
<evidence type="ECO:0000256" key="1">
    <source>
        <dbReference type="ARBA" id="ARBA00004123"/>
    </source>
</evidence>
<dbReference type="InterPro" id="IPR019786">
    <property type="entry name" value="Zinc_finger_PHD-type_CS"/>
</dbReference>
<dbReference type="GO" id="GO:0008270">
    <property type="term" value="F:zinc ion binding"/>
    <property type="evidence" value="ECO:0007669"/>
    <property type="project" value="UniProtKB-KW"/>
</dbReference>
<dbReference type="InterPro" id="IPR001965">
    <property type="entry name" value="Znf_PHD"/>
</dbReference>
<feature type="compositionally biased region" description="Low complexity" evidence="7">
    <location>
        <begin position="15"/>
        <end position="27"/>
    </location>
</feature>
<dbReference type="PANTHER" id="PTHR46508:SF1">
    <property type="entry name" value="PHD FINGER FAMILY PROTEIN"/>
    <property type="match status" value="1"/>
</dbReference>
<feature type="region of interest" description="Disordered" evidence="7">
    <location>
        <begin position="1704"/>
        <end position="1730"/>
    </location>
</feature>
<dbReference type="Gene3D" id="3.30.40.10">
    <property type="entry name" value="Zinc/RING finger domain, C3HC4 (zinc finger)"/>
    <property type="match status" value="2"/>
</dbReference>
<dbReference type="Pfam" id="PF00628">
    <property type="entry name" value="PHD"/>
    <property type="match status" value="1"/>
</dbReference>
<evidence type="ECO:0000259" key="8">
    <source>
        <dbReference type="PROSITE" id="PS50016"/>
    </source>
</evidence>
<dbReference type="InterPro" id="IPR028942">
    <property type="entry name" value="WHIM1_dom"/>
</dbReference>
<dbReference type="Gramene" id="PUZ43700">
    <property type="protein sequence ID" value="PUZ43700"/>
    <property type="gene ID" value="GQ55_8G029300"/>
</dbReference>
<dbReference type="InterPro" id="IPR011011">
    <property type="entry name" value="Znf_FYVE_PHD"/>
</dbReference>
<evidence type="ECO:0000313" key="10">
    <source>
        <dbReference type="EMBL" id="PUZ43700.1"/>
    </source>
</evidence>
<feature type="domain" description="PHD-type" evidence="8">
    <location>
        <begin position="637"/>
        <end position="684"/>
    </location>
</feature>
<evidence type="ECO:0000256" key="7">
    <source>
        <dbReference type="SAM" id="MobiDB-lite"/>
    </source>
</evidence>
<dbReference type="PANTHER" id="PTHR46508">
    <property type="entry name" value="PHD FINGER FAMILY PROTEIN"/>
    <property type="match status" value="1"/>
</dbReference>
<dbReference type="PROSITE" id="PS50016">
    <property type="entry name" value="ZF_PHD_2"/>
    <property type="match status" value="1"/>
</dbReference>
<feature type="compositionally biased region" description="Basic residues" evidence="7">
    <location>
        <begin position="1179"/>
        <end position="1188"/>
    </location>
</feature>
<evidence type="ECO:0000259" key="9">
    <source>
        <dbReference type="PROSITE" id="PS50827"/>
    </source>
</evidence>
<comment type="subcellular location">
    <subcellularLocation>
        <location evidence="1">Nucleus</location>
    </subcellularLocation>
</comment>
<evidence type="ECO:0000256" key="6">
    <source>
        <dbReference type="PROSITE-ProRule" id="PRU00146"/>
    </source>
</evidence>
<dbReference type="Pfam" id="PF24294">
    <property type="entry name" value="Chromo_PTM"/>
    <property type="match status" value="1"/>
</dbReference>
<dbReference type="PROSITE" id="PS50827">
    <property type="entry name" value="DDT"/>
    <property type="match status" value="1"/>
</dbReference>
<dbReference type="OrthoDB" id="784962at2759"/>
<feature type="compositionally biased region" description="Polar residues" evidence="7">
    <location>
        <begin position="1713"/>
        <end position="1730"/>
    </location>
</feature>
<dbReference type="GO" id="GO:0000785">
    <property type="term" value="C:chromatin"/>
    <property type="evidence" value="ECO:0007669"/>
    <property type="project" value="UniProtKB-ARBA"/>
</dbReference>
<sequence length="1985" mass="214788">MDAAEPREGSDRAPDASAAAGPAPAASEVDMEAADTGGAVGEPAAVRAASEAEVGEGAAAERARDAGASACEPGVEVDEGGEQPAEPVANMMDAGGAAFGGEGHSSVAAAKEVDEGGIQGAVQDVAPVVSEAKMEVDAGGAANKECSVASTVSELYVGILPGAAQGLAPEVSEVKMEVDVGGAASKENSAASTVSEVNVGSLPGAAQDLAPAASEAKMEVDGGCAREQECTAAAVAGEVQMEEGDGRVVNQGPATTPAGGLQLKQEVGGCLVGRYIGRSVPGHARILIGKVASYDSATGVYSVVFEDGHGEDLGLPQLQEFLMSDENGALGMKVSCRKRKLDLLVSSGSALEVKEPASTRQRVDGFETSARSDAPQDSGSGSDMSEDVESSSNSSDFTKEEPFEPCPPVQAVELPTSSGDIPVPEESISYLFSVYNFLRSFSVRLFLSPFGLDDFVAAINCTVQNNLLDAVHVSLMRALRRHLESKSAEGSQLASNCLKYLDWTLLDALTWPTFLLEYLYVTGCIKNLGGRSFGRSLLATEYYKLPVAMKLRVLQILCDHVIESDELKTELEDREGYYEELEYEMDSGAFLEAGSRAVSTRASKASAYKRMNDLQNLESPPNDPEVAVANASQDGNSDDCRICGMDGTLVCCDGCPWAYHSRCIGQNKAFLPQGEWFCPECVVNKLGSTSSRIERGARGAQSFGIDMCGRLFLGTCNYLLVIETSSDAESYARYYNHYDVVKVLQRLAPSDAYVDICRQIEEYWKHLLGIVQSERSKIGKEVGVSHTLQSSMLSFTPRKAGDGSDWTTLKDGGDSKTVALPQTNVQQKLLANEEQKCMPSLVSVTEKNVEVCNQPLSVQYNAHNAPRNGAFGPSAVSSISHQNGSVVTGVYNIAQAQPAQSISRPVLSTYVGIDCMPREGAVSTISAKCPSYQGKQHVQLFAERSGNMSGGKAAKLSSFKPQAYMNLYNHGNIAASAAANLAVITSDEGKVSASKLTANPRKRMAADNSLQLKAFSSAAAQFVWPSTEKKLMEVPRDRCGWCLACRSSAIGNKKACFLNMATANAAKGSARILSAMRVIKSSDSHFPSIVAYLANMEESLRGLLVGSLQDVQQKERWHQQLQEASNCRTVIPLLLELESNIRGVAFSASWLKPIDDWPVESPGLSAGASRPAQYQKRGAGGRRGRKRSLASESGTATDDDNSWTWWSGGNISKRTLQRGAFLCSTIRKAARQGGKKRIAGLSYHEGSNFPRRTRQFAWRACVGLSQTSSQLALQVRYLDAHIRWKEFIPPDQIPSDGKSSDADFSALRNAVICDKKIIDNKIRYALKFPNQKHLPVRVTKNILEAEGDQDENSKLWFSENHVPLYMLREFEQNAGSKSLSTPGISSSNYFTNFYPRRGKACAGDVFSYLFHKGEVYPCTSCKKDVLYRDIVKCGSCQGNCHKECTSRSIVSKGGSATSNLTCKLCLQKRNLMLTSYNTNASYIRPQQKSTGQQQVTAPKIVFKVGSSHSAEPTLKVEAQPVTKVKAQPATKIEAQPLAKVEAQPIMNMKSQPIAKVETQPLTKVEALPITNVTTPNDTSVQAQPKTKAKSKSEKPKKPKKVQVITYFGLVWKKNKNDKDDGSDFRANDVILKSKDGIGSTIKPICCLCNKTYSPDFLYVRCERCRNWFHGDALQLEDERIGELVAYRCCRCRRRAIPQCPHSDDYTKPEAEFSEQTVATSSQSTMLSSEETLPLADQDPLLASYGIVEPIREEVDADLSTNMVSFAPGSNQKLSVRRAQTKNCEYLDQAGIPVNEYYIQNQPPGNGNISFSNMNEYSFSEADSVDASELLGWDFSQGTAYADSTANHQANDTSCGSFATDQYEPQTYFSFTELLEADDTQLDNAFGMSTGLQDDGNCTGNFDQQGAGFDDMSFMIEDGASNMNFPTDDPSPAVVACHKCQNTEPPPDLKCAVCDLHIHRQCSPWDENVLPTARGDWSCGACREWR</sequence>
<evidence type="ECO:0000313" key="11">
    <source>
        <dbReference type="Proteomes" id="UP000244336"/>
    </source>
</evidence>
<dbReference type="InterPro" id="IPR019787">
    <property type="entry name" value="Znf_PHD-finger"/>
</dbReference>
<protein>
    <recommendedName>
        <fullName evidence="12">PHD-type domain-containing protein</fullName>
    </recommendedName>
</protein>
<evidence type="ECO:0000256" key="3">
    <source>
        <dbReference type="ARBA" id="ARBA00022771"/>
    </source>
</evidence>
<reference evidence="10 11" key="1">
    <citation type="submission" date="2018-04" db="EMBL/GenBank/DDBJ databases">
        <title>WGS assembly of Panicum hallii var. hallii HAL2.</title>
        <authorList>
            <person name="Lovell J."/>
            <person name="Jenkins J."/>
            <person name="Lowry D."/>
            <person name="Mamidi S."/>
            <person name="Sreedasyam A."/>
            <person name="Weng X."/>
            <person name="Barry K."/>
            <person name="Bonette J."/>
            <person name="Campitelli B."/>
            <person name="Daum C."/>
            <person name="Gordon S."/>
            <person name="Gould B."/>
            <person name="Lipzen A."/>
            <person name="MacQueen A."/>
            <person name="Palacio-Mejia J."/>
            <person name="Plott C."/>
            <person name="Shakirov E."/>
            <person name="Shu S."/>
            <person name="Yoshinaga Y."/>
            <person name="Zane M."/>
            <person name="Rokhsar D."/>
            <person name="Grimwood J."/>
            <person name="Schmutz J."/>
            <person name="Juenger T."/>
        </authorList>
    </citation>
    <scope>NUCLEOTIDE SEQUENCE [LARGE SCALE GENOMIC DNA]</scope>
    <source>
        <strain evidence="11">cv. HAL2</strain>
    </source>
</reference>
<keyword evidence="3 6" id="KW-0863">Zinc-finger</keyword>
<dbReference type="SUPFAM" id="SSF57903">
    <property type="entry name" value="FYVE/PHD zinc finger"/>
    <property type="match status" value="2"/>
</dbReference>
<feature type="compositionally biased region" description="Low complexity" evidence="7">
    <location>
        <begin position="44"/>
        <end position="58"/>
    </location>
</feature>
<dbReference type="GO" id="GO:0005634">
    <property type="term" value="C:nucleus"/>
    <property type="evidence" value="ECO:0007669"/>
    <property type="project" value="UniProtKB-SubCell"/>
</dbReference>
<dbReference type="InterPro" id="IPR056618">
    <property type="entry name" value="Chromo_PTM"/>
</dbReference>
<proteinExistence type="predicted"/>
<evidence type="ECO:0000256" key="5">
    <source>
        <dbReference type="ARBA" id="ARBA00023242"/>
    </source>
</evidence>
<dbReference type="InterPro" id="IPR047365">
    <property type="entry name" value="Tudor_AtPTM-like"/>
</dbReference>
<keyword evidence="11" id="KW-1185">Reference proteome</keyword>
<dbReference type="CDD" id="cd15532">
    <property type="entry name" value="PHD2_CHD_II"/>
    <property type="match status" value="1"/>
</dbReference>
<dbReference type="Pfam" id="PF21743">
    <property type="entry name" value="PTM_DIR17_Tudor"/>
    <property type="match status" value="1"/>
</dbReference>
<dbReference type="PROSITE" id="PS01359">
    <property type="entry name" value="ZF_PHD_1"/>
    <property type="match status" value="1"/>
</dbReference>
<dbReference type="Pfam" id="PF02791">
    <property type="entry name" value="DDT"/>
    <property type="match status" value="1"/>
</dbReference>
<feature type="region of interest" description="Disordered" evidence="7">
    <location>
        <begin position="1567"/>
        <end position="1599"/>
    </location>
</feature>
<evidence type="ECO:0000256" key="2">
    <source>
        <dbReference type="ARBA" id="ARBA00022723"/>
    </source>
</evidence>
<evidence type="ECO:0008006" key="12">
    <source>
        <dbReference type="Google" id="ProtNLM"/>
    </source>
</evidence>
<keyword evidence="4" id="KW-0862">Zinc</keyword>
<feature type="domain" description="DDT" evidence="9">
    <location>
        <begin position="425"/>
        <end position="485"/>
    </location>
</feature>
<dbReference type="Pfam" id="PF15612">
    <property type="entry name" value="WHIM1"/>
    <property type="match status" value="1"/>
</dbReference>
<dbReference type="Proteomes" id="UP000244336">
    <property type="component" value="Chromosome 8"/>
</dbReference>
<dbReference type="STRING" id="1504633.A0A2T7CK34"/>
<feature type="compositionally biased region" description="Polar residues" evidence="7">
    <location>
        <begin position="1570"/>
        <end position="1583"/>
    </location>
</feature>
<dbReference type="EMBL" id="CM009756">
    <property type="protein sequence ID" value="PUZ43700.1"/>
    <property type="molecule type" value="Genomic_DNA"/>
</dbReference>
<organism evidence="10 11">
    <name type="scientific">Panicum hallii var. hallii</name>
    <dbReference type="NCBI Taxonomy" id="1504633"/>
    <lineage>
        <taxon>Eukaryota</taxon>
        <taxon>Viridiplantae</taxon>
        <taxon>Streptophyta</taxon>
        <taxon>Embryophyta</taxon>
        <taxon>Tracheophyta</taxon>
        <taxon>Spermatophyta</taxon>
        <taxon>Magnoliopsida</taxon>
        <taxon>Liliopsida</taxon>
        <taxon>Poales</taxon>
        <taxon>Poaceae</taxon>
        <taxon>PACMAD clade</taxon>
        <taxon>Panicoideae</taxon>
        <taxon>Panicodae</taxon>
        <taxon>Paniceae</taxon>
        <taxon>Panicinae</taxon>
        <taxon>Panicum</taxon>
        <taxon>Panicum sect. Panicum</taxon>
    </lineage>
</organism>
<gene>
    <name evidence="10" type="ORF">GQ55_8G029300</name>
</gene>
<keyword evidence="5" id="KW-0539">Nucleus</keyword>
<feature type="region of interest" description="Disordered" evidence="7">
    <location>
        <begin position="1"/>
        <end position="84"/>
    </location>
</feature>
<feature type="region of interest" description="Disordered" evidence="7">
    <location>
        <begin position="354"/>
        <end position="418"/>
    </location>
</feature>
<evidence type="ECO:0000256" key="4">
    <source>
        <dbReference type="ARBA" id="ARBA00022833"/>
    </source>
</evidence>
<dbReference type="SMART" id="SM00571">
    <property type="entry name" value="DDT"/>
    <property type="match status" value="1"/>
</dbReference>
<feature type="compositionally biased region" description="Basic and acidic residues" evidence="7">
    <location>
        <begin position="354"/>
        <end position="365"/>
    </location>
</feature>
<name>A0A2T7CK34_9POAL</name>